<proteinExistence type="predicted"/>
<sequence>MKILIAILAIFTPQRANGESPIAAFQCT</sequence>
<reference evidence="1" key="1">
    <citation type="submission" date="2014-11" db="EMBL/GenBank/DDBJ databases">
        <authorList>
            <person name="Amaro Gonzalez C."/>
        </authorList>
    </citation>
    <scope>NUCLEOTIDE SEQUENCE</scope>
</reference>
<name>A0A0E9PSY2_ANGAN</name>
<dbReference type="AlphaFoldDB" id="A0A0E9PSY2"/>
<protein>
    <submittedName>
        <fullName evidence="1">Uncharacterized protein</fullName>
    </submittedName>
</protein>
<accession>A0A0E9PSY2</accession>
<reference evidence="1" key="2">
    <citation type="journal article" date="2015" name="Fish Shellfish Immunol.">
        <title>Early steps in the European eel (Anguilla anguilla)-Vibrio vulnificus interaction in the gills: Role of the RtxA13 toxin.</title>
        <authorList>
            <person name="Callol A."/>
            <person name="Pajuelo D."/>
            <person name="Ebbesson L."/>
            <person name="Teles M."/>
            <person name="MacKenzie S."/>
            <person name="Amaro C."/>
        </authorList>
    </citation>
    <scope>NUCLEOTIDE SEQUENCE</scope>
</reference>
<dbReference type="EMBL" id="GBXM01101205">
    <property type="protein sequence ID" value="JAH07372.1"/>
    <property type="molecule type" value="Transcribed_RNA"/>
</dbReference>
<evidence type="ECO:0000313" key="1">
    <source>
        <dbReference type="EMBL" id="JAH07372.1"/>
    </source>
</evidence>
<organism evidence="1">
    <name type="scientific">Anguilla anguilla</name>
    <name type="common">European freshwater eel</name>
    <name type="synonym">Muraena anguilla</name>
    <dbReference type="NCBI Taxonomy" id="7936"/>
    <lineage>
        <taxon>Eukaryota</taxon>
        <taxon>Metazoa</taxon>
        <taxon>Chordata</taxon>
        <taxon>Craniata</taxon>
        <taxon>Vertebrata</taxon>
        <taxon>Euteleostomi</taxon>
        <taxon>Actinopterygii</taxon>
        <taxon>Neopterygii</taxon>
        <taxon>Teleostei</taxon>
        <taxon>Anguilliformes</taxon>
        <taxon>Anguillidae</taxon>
        <taxon>Anguilla</taxon>
    </lineage>
</organism>